<dbReference type="RefSeq" id="WP_339575299.1">
    <property type="nucleotide sequence ID" value="NZ_JBBIAA010000013.1"/>
</dbReference>
<dbReference type="Pfam" id="PF01259">
    <property type="entry name" value="SAICAR_synt"/>
    <property type="match status" value="1"/>
</dbReference>
<organism evidence="13 14">
    <name type="scientific">Pseudokineococcus basanitobsidens</name>
    <dbReference type="NCBI Taxonomy" id="1926649"/>
    <lineage>
        <taxon>Bacteria</taxon>
        <taxon>Bacillati</taxon>
        <taxon>Actinomycetota</taxon>
        <taxon>Actinomycetes</taxon>
        <taxon>Kineosporiales</taxon>
        <taxon>Kineosporiaceae</taxon>
        <taxon>Pseudokineococcus</taxon>
    </lineage>
</organism>
<dbReference type="CDD" id="cd01414">
    <property type="entry name" value="SAICAR_synt_Sc"/>
    <property type="match status" value="1"/>
</dbReference>
<dbReference type="SUPFAM" id="SSF56104">
    <property type="entry name" value="SAICAR synthase-like"/>
    <property type="match status" value="1"/>
</dbReference>
<evidence type="ECO:0000313" key="14">
    <source>
        <dbReference type="Proteomes" id="UP001387100"/>
    </source>
</evidence>
<keyword evidence="5 11" id="KW-0436">Ligase</keyword>
<dbReference type="GO" id="GO:0004639">
    <property type="term" value="F:phosphoribosylaminoimidazolesuccinocarboxamide synthase activity"/>
    <property type="evidence" value="ECO:0007669"/>
    <property type="project" value="UniProtKB-EC"/>
</dbReference>
<evidence type="ECO:0000256" key="2">
    <source>
        <dbReference type="ARBA" id="ARBA00010190"/>
    </source>
</evidence>
<dbReference type="InterPro" id="IPR028923">
    <property type="entry name" value="SAICAR_synt/ADE2_N"/>
</dbReference>
<comment type="catalytic activity">
    <reaction evidence="10 11">
        <text>5-amino-1-(5-phospho-D-ribosyl)imidazole-4-carboxylate + L-aspartate + ATP = (2S)-2-[5-amino-1-(5-phospho-beta-D-ribosyl)imidazole-4-carboxamido]succinate + ADP + phosphate + 2 H(+)</text>
        <dbReference type="Rhea" id="RHEA:22628"/>
        <dbReference type="ChEBI" id="CHEBI:15378"/>
        <dbReference type="ChEBI" id="CHEBI:29991"/>
        <dbReference type="ChEBI" id="CHEBI:30616"/>
        <dbReference type="ChEBI" id="CHEBI:43474"/>
        <dbReference type="ChEBI" id="CHEBI:58443"/>
        <dbReference type="ChEBI" id="CHEBI:77657"/>
        <dbReference type="ChEBI" id="CHEBI:456216"/>
        <dbReference type="EC" id="6.3.2.6"/>
    </reaction>
</comment>
<evidence type="ECO:0000259" key="12">
    <source>
        <dbReference type="Pfam" id="PF01259"/>
    </source>
</evidence>
<keyword evidence="8 11" id="KW-0067">ATP-binding</keyword>
<dbReference type="InterPro" id="IPR018236">
    <property type="entry name" value="SAICAR_synthetase_CS"/>
</dbReference>
<name>A0ABU8RLK7_9ACTN</name>
<evidence type="ECO:0000256" key="5">
    <source>
        <dbReference type="ARBA" id="ARBA00022598"/>
    </source>
</evidence>
<evidence type="ECO:0000256" key="9">
    <source>
        <dbReference type="ARBA" id="ARBA00030409"/>
    </source>
</evidence>
<reference evidence="13 14" key="1">
    <citation type="journal article" date="2017" name="Int. J. Syst. Evol. Microbiol.">
        <title>Pseudokineococcus basanitobsidens sp. nov., isolated from volcanic rock.</title>
        <authorList>
            <person name="Lee D.W."/>
            <person name="Park M.Y."/>
            <person name="Kim J.J."/>
            <person name="Kim B.S."/>
        </authorList>
    </citation>
    <scope>NUCLEOTIDE SEQUENCE [LARGE SCALE GENOMIC DNA]</scope>
    <source>
        <strain evidence="13 14">DSM 103726</strain>
    </source>
</reference>
<dbReference type="InterPro" id="IPR001636">
    <property type="entry name" value="SAICAR_synth"/>
</dbReference>
<dbReference type="PANTHER" id="PTHR43700">
    <property type="entry name" value="PHOSPHORIBOSYLAMINOIMIDAZOLE-SUCCINOCARBOXAMIDE SYNTHASE"/>
    <property type="match status" value="1"/>
</dbReference>
<gene>
    <name evidence="11" type="primary">purC</name>
    <name evidence="13" type="ORF">WDZ17_11485</name>
</gene>
<dbReference type="NCBIfam" id="NF010568">
    <property type="entry name" value="PRK13961.1"/>
    <property type="match status" value="1"/>
</dbReference>
<dbReference type="EMBL" id="JBBIAA010000013">
    <property type="protein sequence ID" value="MEJ5945914.1"/>
    <property type="molecule type" value="Genomic_DNA"/>
</dbReference>
<feature type="domain" description="SAICAR synthetase/ADE2 N-terminal" evidence="12">
    <location>
        <begin position="17"/>
        <end position="288"/>
    </location>
</feature>
<comment type="caution">
    <text evidence="13">The sequence shown here is derived from an EMBL/GenBank/DDBJ whole genome shotgun (WGS) entry which is preliminary data.</text>
</comment>
<dbReference type="EC" id="6.3.2.6" evidence="3 11"/>
<protein>
    <recommendedName>
        <fullName evidence="4 11">Phosphoribosylaminoimidazole-succinocarboxamide synthase</fullName>
        <ecNumber evidence="3 11">6.3.2.6</ecNumber>
    </recommendedName>
    <alternativeName>
        <fullName evidence="9 11">SAICAR synthetase</fullName>
    </alternativeName>
</protein>
<evidence type="ECO:0000256" key="7">
    <source>
        <dbReference type="ARBA" id="ARBA00022755"/>
    </source>
</evidence>
<proteinExistence type="inferred from homology"/>
<evidence type="ECO:0000256" key="3">
    <source>
        <dbReference type="ARBA" id="ARBA00012217"/>
    </source>
</evidence>
<dbReference type="HAMAP" id="MF_00137">
    <property type="entry name" value="SAICAR_synth"/>
    <property type="match status" value="1"/>
</dbReference>
<comment type="pathway">
    <text evidence="1 11">Purine metabolism; IMP biosynthesis via de novo pathway; 5-amino-1-(5-phospho-D-ribosyl)imidazole-4-carboxamide from 5-amino-1-(5-phospho-D-ribosyl)imidazole-4-carboxylate: step 1/2.</text>
</comment>
<dbReference type="PANTHER" id="PTHR43700:SF1">
    <property type="entry name" value="PHOSPHORIBOSYLAMINOIMIDAZOLE-SUCCINOCARBOXAMIDE SYNTHASE"/>
    <property type="match status" value="1"/>
</dbReference>
<evidence type="ECO:0000256" key="1">
    <source>
        <dbReference type="ARBA" id="ARBA00004672"/>
    </source>
</evidence>
<dbReference type="NCBIfam" id="TIGR00081">
    <property type="entry name" value="purC"/>
    <property type="match status" value="1"/>
</dbReference>
<accession>A0ABU8RLK7</accession>
<sequence length="319" mass="33625">MSAAAGGAPELPGWRHVRSGKVRDLYEPSAGAPGEGDLLVVASDRVSAFDHVLPTPVPDKGAVLTALSLWWFERLADAGLGVPDHVLSAVVGPPDASSGVPAEAAGRAVRCRRLDMLPVECVARGYLTGSGLADYRATGAVCGVELPDGLEDGSRLQAPVFTPATKAEVGHDENVSLAVVAEQLGPVLAERVREVTLRLYAIGEEIARGRGVLLADTKIELGLPPGVAASSPEAPGALVLGDEVLTPDSARFWDAASWAPGRTQPSFDKQYVRDWLRSDASGWDRSSDAPPPPLPDDVVEATRGRYVEAYERITGRTWA</sequence>
<dbReference type="PROSITE" id="PS01057">
    <property type="entry name" value="SAICAR_SYNTHETASE_1"/>
    <property type="match status" value="1"/>
</dbReference>
<keyword evidence="14" id="KW-1185">Reference proteome</keyword>
<dbReference type="Gene3D" id="3.30.470.20">
    <property type="entry name" value="ATP-grasp fold, B domain"/>
    <property type="match status" value="1"/>
</dbReference>
<keyword evidence="7 11" id="KW-0658">Purine biosynthesis</keyword>
<keyword evidence="6 11" id="KW-0547">Nucleotide-binding</keyword>
<evidence type="ECO:0000256" key="4">
    <source>
        <dbReference type="ARBA" id="ARBA00016460"/>
    </source>
</evidence>
<evidence type="ECO:0000256" key="8">
    <source>
        <dbReference type="ARBA" id="ARBA00022840"/>
    </source>
</evidence>
<comment type="similarity">
    <text evidence="2 11">Belongs to the SAICAR synthetase family.</text>
</comment>
<evidence type="ECO:0000256" key="6">
    <source>
        <dbReference type="ARBA" id="ARBA00022741"/>
    </source>
</evidence>
<evidence type="ECO:0000256" key="10">
    <source>
        <dbReference type="ARBA" id="ARBA00048475"/>
    </source>
</evidence>
<evidence type="ECO:0000313" key="13">
    <source>
        <dbReference type="EMBL" id="MEJ5945914.1"/>
    </source>
</evidence>
<dbReference type="Proteomes" id="UP001387100">
    <property type="component" value="Unassembled WGS sequence"/>
</dbReference>
<evidence type="ECO:0000256" key="11">
    <source>
        <dbReference type="HAMAP-Rule" id="MF_00137"/>
    </source>
</evidence>
<dbReference type="Gene3D" id="3.30.200.20">
    <property type="entry name" value="Phosphorylase Kinase, domain 1"/>
    <property type="match status" value="1"/>
</dbReference>